<gene>
    <name evidence="2" type="ordered locus">SVEN_6205</name>
</gene>
<sequence length="404" mass="42580">MRNGLNISGVSELIHEIREKPAEALIDFRVTGHPARDGVATHVRTARHGSVRMARGFRVDQLSHRTRADDPAVPAAGRLDPLTSPYESALAALGACALITHINGFTGRGVALDEVELTARAELPLDASGQPAAGAGLTGLAWRCTVTCGAADDVVQGVNRLVTAFSPNHRVFLDEADLTLRALVTRGDGSQEILTLPHTPAPAPEGAPAGRALFEVHLRWEYGTEVHARTSLEHDGTRREATSVLVVDQSKQMLGIGKGPNPQELLLSAVCGELLGLVREETGATGTPIDELHVSSGGRLDIRGMQNVLREVPSRFHDLGFDLALTSDADAAELTAVLTAALNRSVLLATLARPNSVAVELGRPGAPDTSYLSSSEAAEAFRDELSRQQQEAARAAEAAASGSA</sequence>
<dbReference type="SUPFAM" id="SSF82784">
    <property type="entry name" value="OsmC-like"/>
    <property type="match status" value="2"/>
</dbReference>
<dbReference type="Gene3D" id="3.30.300.20">
    <property type="match status" value="2"/>
</dbReference>
<dbReference type="AlphaFoldDB" id="F2RDJ9"/>
<organism evidence="2 3">
    <name type="scientific">Streptomyces venezuelae (strain ATCC 10712 / CBS 650.69 / DSM 40230 / JCM 4526 / NBRC 13096 / PD 04745)</name>
    <dbReference type="NCBI Taxonomy" id="953739"/>
    <lineage>
        <taxon>Bacteria</taxon>
        <taxon>Bacillati</taxon>
        <taxon>Actinomycetota</taxon>
        <taxon>Actinomycetes</taxon>
        <taxon>Kitasatosporales</taxon>
        <taxon>Streptomycetaceae</taxon>
        <taxon>Streptomyces</taxon>
    </lineage>
</organism>
<dbReference type="InterPro" id="IPR015946">
    <property type="entry name" value="KH_dom-like_a/b"/>
</dbReference>
<dbReference type="OrthoDB" id="9789573at2"/>
<dbReference type="RefSeq" id="WP_015037386.1">
    <property type="nucleotide sequence ID" value="NC_018750.1"/>
</dbReference>
<keyword evidence="3" id="KW-1185">Reference proteome</keyword>
<dbReference type="EMBL" id="FR845719">
    <property type="protein sequence ID" value="CCA59491.1"/>
    <property type="molecule type" value="Genomic_DNA"/>
</dbReference>
<reference evidence="2 3" key="1">
    <citation type="journal article" date="2011" name="BMC Genomics">
        <title>Genome-wide analysis of the role of GlnR in Streptomyces venezuelae provides new insights into global nitrogen regulation in actinomycetes.</title>
        <authorList>
            <person name="Pullan S.T."/>
            <person name="Bibb M.J."/>
            <person name="Merrick M."/>
        </authorList>
    </citation>
    <scope>NUCLEOTIDE SEQUENCE [LARGE SCALE GENOMIC DNA]</scope>
    <source>
        <strain evidence="3">ATCC 10712 / CBS 650.69 / DSM 40230 / JCM 4526 / NBRC 13096 / PD 04745</strain>
    </source>
</reference>
<feature type="compositionally biased region" description="Low complexity" evidence="1">
    <location>
        <begin position="387"/>
        <end position="404"/>
    </location>
</feature>
<dbReference type="HOGENOM" id="CLU_681384_0_0_11"/>
<dbReference type="PATRIC" id="fig|953739.5.peg.1411"/>
<dbReference type="Proteomes" id="UP000006854">
    <property type="component" value="Chromosome"/>
</dbReference>
<proteinExistence type="predicted"/>
<evidence type="ECO:0000313" key="2">
    <source>
        <dbReference type="EMBL" id="CCA59491.1"/>
    </source>
</evidence>
<dbReference type="STRING" id="953739.SVEN_6205"/>
<dbReference type="InterPro" id="IPR036102">
    <property type="entry name" value="OsmC/Ohrsf"/>
</dbReference>
<name>F2RDJ9_STRVP</name>
<evidence type="ECO:0000313" key="3">
    <source>
        <dbReference type="Proteomes" id="UP000006854"/>
    </source>
</evidence>
<evidence type="ECO:0008006" key="4">
    <source>
        <dbReference type="Google" id="ProtNLM"/>
    </source>
</evidence>
<accession>F2RDJ9</accession>
<dbReference type="InterPro" id="IPR052924">
    <property type="entry name" value="OsmC/Ohr_hydroprdx_reductase"/>
</dbReference>
<dbReference type="PANTHER" id="PTHR35368">
    <property type="entry name" value="HYDROPEROXIDE REDUCTASE"/>
    <property type="match status" value="1"/>
</dbReference>
<dbReference type="GeneID" id="51866736"/>
<protein>
    <recommendedName>
        <fullName evidence="4">OsmC family peroxiredoxin</fullName>
    </recommendedName>
</protein>
<dbReference type="PANTHER" id="PTHR35368:SF1">
    <property type="entry name" value="HYDROPEROXIDE REDUCTASE"/>
    <property type="match status" value="1"/>
</dbReference>
<dbReference type="KEGG" id="sve:SVEN_6205"/>
<dbReference type="eggNOG" id="ENOG5032BG6">
    <property type="taxonomic scope" value="Bacteria"/>
</dbReference>
<evidence type="ECO:0000256" key="1">
    <source>
        <dbReference type="SAM" id="MobiDB-lite"/>
    </source>
</evidence>
<feature type="region of interest" description="Disordered" evidence="1">
    <location>
        <begin position="362"/>
        <end position="404"/>
    </location>
</feature>